<evidence type="ECO:0000313" key="2">
    <source>
        <dbReference type="EMBL" id="MFK2900214.1"/>
    </source>
</evidence>
<sequence>MLCGCALVACCMFVANAQAAGLGQAIGQDTKAVGHDIGHGARDVGHATAQVGRSIGQGAKQAGHGIARGAHAGWNATTHAVKQVFHKGD</sequence>
<name>A0ABW8JGJ7_9GAMM</name>
<accession>A0ABW8JGJ7</accession>
<gene>
    <name evidence="2" type="ORF">ISP15_07690</name>
</gene>
<reference evidence="2 3" key="1">
    <citation type="submission" date="2020-10" db="EMBL/GenBank/DDBJ databases">
        <title>Phylogeny of dyella-like bacteria.</title>
        <authorList>
            <person name="Fu J."/>
        </authorList>
    </citation>
    <scope>NUCLEOTIDE SEQUENCE [LARGE SCALE GENOMIC DNA]</scope>
    <source>
        <strain evidence="2 3">JP1</strain>
    </source>
</reference>
<protein>
    <submittedName>
        <fullName evidence="2">Uncharacterized protein</fullName>
    </submittedName>
</protein>
<evidence type="ECO:0000313" key="3">
    <source>
        <dbReference type="Proteomes" id="UP001620461"/>
    </source>
</evidence>
<organism evidence="2 3">
    <name type="scientific">Dyella jejuensis</name>
    <dbReference type="NCBI Taxonomy" id="1432009"/>
    <lineage>
        <taxon>Bacteria</taxon>
        <taxon>Pseudomonadati</taxon>
        <taxon>Pseudomonadota</taxon>
        <taxon>Gammaproteobacteria</taxon>
        <taxon>Lysobacterales</taxon>
        <taxon>Rhodanobacteraceae</taxon>
        <taxon>Dyella</taxon>
    </lineage>
</organism>
<feature type="chain" id="PRO_5045577716" evidence="1">
    <location>
        <begin position="20"/>
        <end position="89"/>
    </location>
</feature>
<keyword evidence="3" id="KW-1185">Reference proteome</keyword>
<proteinExistence type="predicted"/>
<keyword evidence="1" id="KW-0732">Signal</keyword>
<dbReference type="Proteomes" id="UP001620461">
    <property type="component" value="Unassembled WGS sequence"/>
</dbReference>
<evidence type="ECO:0000256" key="1">
    <source>
        <dbReference type="SAM" id="SignalP"/>
    </source>
</evidence>
<dbReference type="EMBL" id="JADIKJ010000007">
    <property type="protein sequence ID" value="MFK2900214.1"/>
    <property type="molecule type" value="Genomic_DNA"/>
</dbReference>
<feature type="signal peptide" evidence="1">
    <location>
        <begin position="1"/>
        <end position="19"/>
    </location>
</feature>
<comment type="caution">
    <text evidence="2">The sequence shown here is derived from an EMBL/GenBank/DDBJ whole genome shotgun (WGS) entry which is preliminary data.</text>
</comment>